<accession>A0A811JR08</accession>
<comment type="caution">
    <text evidence="2">The sequence shown here is derived from an EMBL/GenBank/DDBJ whole genome shotgun (WGS) entry which is preliminary data.</text>
</comment>
<gene>
    <name evidence="2" type="ORF">BOKJ2_LOCUS522</name>
</gene>
<dbReference type="EMBL" id="CAJFCW020000001">
    <property type="protein sequence ID" value="CAG9079477.1"/>
    <property type="molecule type" value="Genomic_DNA"/>
</dbReference>
<keyword evidence="3" id="KW-1185">Reference proteome</keyword>
<organism evidence="2 3">
    <name type="scientific">Bursaphelenchus okinawaensis</name>
    <dbReference type="NCBI Taxonomy" id="465554"/>
    <lineage>
        <taxon>Eukaryota</taxon>
        <taxon>Metazoa</taxon>
        <taxon>Ecdysozoa</taxon>
        <taxon>Nematoda</taxon>
        <taxon>Chromadorea</taxon>
        <taxon>Rhabditida</taxon>
        <taxon>Tylenchina</taxon>
        <taxon>Tylenchomorpha</taxon>
        <taxon>Aphelenchoidea</taxon>
        <taxon>Aphelenchoididae</taxon>
        <taxon>Bursaphelenchus</taxon>
    </lineage>
</organism>
<sequence length="480" mass="53329">MSISSLPLSISLNPTSEQTSFSEDDSDIESSGSLEHLPDLPYEYKQLDDEEEVERRQKMVDEFWEKEEVGGKRRGVKTLHLNGRLRPKLHYKFWFDRVHRKKDGKVTTTTESTKDSKSTESDSLENWEDESDTPLTTSSNGRQNDKEYSTSADTQTSAESTQSQEYQESTSLDSIPLITPSSDASLIETGTLSDISSTAYNNSSNFEDYVEYDTSSDTQIDSSSNAEDYVEYDTSSDTQIDSSSNAEDYVEYDTSSDTQIDSSSNVEDYVEYDTPSNTQVGSESLLNDGGLSSSDSASEVVELSSHGVSTVVYYTSLKSQNYDEDDALFDTQNEASTASDGEGDEASTASDIVQTEASTTNLNGATDTQIYYSFTASSITQNDDLSTALSITQSDVSDPQNAIYEDLKTDEESGFSQPSLYESNSSTESLRDVYNGFRIQNTTKEIVNTEDQKLSFILNNTKLEEYQEETKIKKIEESEC</sequence>
<feature type="compositionally biased region" description="Acidic residues" evidence="1">
    <location>
        <begin position="122"/>
        <end position="132"/>
    </location>
</feature>
<feature type="compositionally biased region" description="Low complexity" evidence="1">
    <location>
        <begin position="149"/>
        <end position="171"/>
    </location>
</feature>
<protein>
    <submittedName>
        <fullName evidence="2">Uncharacterized protein</fullName>
    </submittedName>
</protein>
<proteinExistence type="predicted"/>
<feature type="compositionally biased region" description="Low complexity" evidence="1">
    <location>
        <begin position="281"/>
        <end position="298"/>
    </location>
</feature>
<feature type="region of interest" description="Disordered" evidence="1">
    <location>
        <begin position="103"/>
        <end position="180"/>
    </location>
</feature>
<dbReference type="Proteomes" id="UP000614601">
    <property type="component" value="Unassembled WGS sequence"/>
</dbReference>
<dbReference type="Proteomes" id="UP000783686">
    <property type="component" value="Unassembled WGS sequence"/>
</dbReference>
<feature type="compositionally biased region" description="Low complexity" evidence="1">
    <location>
        <begin position="233"/>
        <end position="244"/>
    </location>
</feature>
<feature type="region of interest" description="Disordered" evidence="1">
    <location>
        <begin position="1"/>
        <end position="41"/>
    </location>
</feature>
<reference evidence="2" key="1">
    <citation type="submission" date="2020-09" db="EMBL/GenBank/DDBJ databases">
        <authorList>
            <person name="Kikuchi T."/>
        </authorList>
    </citation>
    <scope>NUCLEOTIDE SEQUENCE</scope>
    <source>
        <strain evidence="2">SH1</strain>
    </source>
</reference>
<feature type="compositionally biased region" description="Polar residues" evidence="1">
    <location>
        <begin position="133"/>
        <end position="142"/>
    </location>
</feature>
<feature type="compositionally biased region" description="Low complexity" evidence="1">
    <location>
        <begin position="253"/>
        <end position="264"/>
    </location>
</feature>
<dbReference type="EMBL" id="CAJFDH010000001">
    <property type="protein sequence ID" value="CAD5205838.1"/>
    <property type="molecule type" value="Genomic_DNA"/>
</dbReference>
<feature type="compositionally biased region" description="Low complexity" evidence="1">
    <location>
        <begin position="213"/>
        <end position="224"/>
    </location>
</feature>
<evidence type="ECO:0000313" key="3">
    <source>
        <dbReference type="Proteomes" id="UP000614601"/>
    </source>
</evidence>
<dbReference type="AlphaFoldDB" id="A0A811JR08"/>
<feature type="compositionally biased region" description="Low complexity" evidence="1">
    <location>
        <begin position="1"/>
        <end position="12"/>
    </location>
</feature>
<evidence type="ECO:0000313" key="2">
    <source>
        <dbReference type="EMBL" id="CAD5205838.1"/>
    </source>
</evidence>
<name>A0A811JR08_9BILA</name>
<evidence type="ECO:0000256" key="1">
    <source>
        <dbReference type="SAM" id="MobiDB-lite"/>
    </source>
</evidence>
<feature type="region of interest" description="Disordered" evidence="1">
    <location>
        <begin position="213"/>
        <end position="298"/>
    </location>
</feature>